<dbReference type="EMBL" id="JAPWTK010000020">
    <property type="protein sequence ID" value="KAJ8958023.1"/>
    <property type="molecule type" value="Genomic_DNA"/>
</dbReference>
<dbReference type="PANTHER" id="PTHR24260">
    <property type="match status" value="1"/>
</dbReference>
<dbReference type="Proteomes" id="UP001162162">
    <property type="component" value="Unassembled WGS sequence"/>
</dbReference>
<keyword evidence="4" id="KW-1185">Reference proteome</keyword>
<dbReference type="GO" id="GO:0006508">
    <property type="term" value="P:proteolysis"/>
    <property type="evidence" value="ECO:0007669"/>
    <property type="project" value="InterPro"/>
</dbReference>
<dbReference type="PANTHER" id="PTHR24260:SF143">
    <property type="entry name" value="SERINE PROTEASE GD-LIKE PROTEIN"/>
    <property type="match status" value="1"/>
</dbReference>
<protein>
    <recommendedName>
        <fullName evidence="2">Peptidase S1 domain-containing protein</fullName>
    </recommendedName>
</protein>
<accession>A0AAV8Z3U3</accession>
<dbReference type="Pfam" id="PF16030">
    <property type="entry name" value="GD_N"/>
    <property type="match status" value="1"/>
</dbReference>
<dbReference type="InterPro" id="IPR043504">
    <property type="entry name" value="Peptidase_S1_PA_chymotrypsin"/>
</dbReference>
<keyword evidence="1" id="KW-0732">Signal</keyword>
<organism evidence="3 4">
    <name type="scientific">Aromia moschata</name>
    <dbReference type="NCBI Taxonomy" id="1265417"/>
    <lineage>
        <taxon>Eukaryota</taxon>
        <taxon>Metazoa</taxon>
        <taxon>Ecdysozoa</taxon>
        <taxon>Arthropoda</taxon>
        <taxon>Hexapoda</taxon>
        <taxon>Insecta</taxon>
        <taxon>Pterygota</taxon>
        <taxon>Neoptera</taxon>
        <taxon>Endopterygota</taxon>
        <taxon>Coleoptera</taxon>
        <taxon>Polyphaga</taxon>
        <taxon>Cucujiformia</taxon>
        <taxon>Chrysomeloidea</taxon>
        <taxon>Cerambycidae</taxon>
        <taxon>Cerambycinae</taxon>
        <taxon>Callichromatini</taxon>
        <taxon>Aromia</taxon>
    </lineage>
</organism>
<feature type="signal peptide" evidence="1">
    <location>
        <begin position="1"/>
        <end position="18"/>
    </location>
</feature>
<dbReference type="GO" id="GO:0004252">
    <property type="term" value="F:serine-type endopeptidase activity"/>
    <property type="evidence" value="ECO:0007669"/>
    <property type="project" value="InterPro"/>
</dbReference>
<dbReference type="InterPro" id="IPR031986">
    <property type="entry name" value="GD_N"/>
</dbReference>
<dbReference type="InterPro" id="IPR001254">
    <property type="entry name" value="Trypsin_dom"/>
</dbReference>
<sequence length="479" mass="52975">MGYRVVLLLSCVVFLVNSVRIPENPCPGIFSYFKKSENGEIYGESNIPYDGARRLEFSVNASLAGYFEKAELKIQLVTPLQQIVKGPALKYNIFFPFRDVIPKITRLTYNGKVHCSGPPEPLIPGTAGVTNVWTNHIYSFSSVISREKDHLDNTISSTEETGISDEDVPVKDPTADSSLTIDIRKQNLNNNPFLNTNVNSGFIEPPKTAKDEQCGTVNNLLPLIFGGTETEEGQYPWLAALFAYNTNKNIYEYKCTANLVSDKHVVTAARCVQYYKVQVVKTEDILFVFGKNDLSHWATNGAITRGAVKVQVHPYFLENWKSAHGDVAVVTLDKPLKYSKTIRPVCLWGDSAELDPVVNKKGTVAAWGADEKSSLAEQVTVLKARHVEIPIVSQVDCLRQDVLFRNLTSEMTFCAGENGKGPCVGDSGAGFVVPKDNVYYLRGIASIASYSNGNCDLNKYVIFCDVAKFGSWVKSCMKN</sequence>
<evidence type="ECO:0000259" key="2">
    <source>
        <dbReference type="PROSITE" id="PS50240"/>
    </source>
</evidence>
<dbReference type="InterPro" id="IPR009003">
    <property type="entry name" value="Peptidase_S1_PA"/>
</dbReference>
<dbReference type="Pfam" id="PF00089">
    <property type="entry name" value="Trypsin"/>
    <property type="match status" value="1"/>
</dbReference>
<dbReference type="AlphaFoldDB" id="A0AAV8Z3U3"/>
<comment type="caution">
    <text evidence="3">The sequence shown here is derived from an EMBL/GenBank/DDBJ whole genome shotgun (WGS) entry which is preliminary data.</text>
</comment>
<gene>
    <name evidence="3" type="ORF">NQ318_002027</name>
</gene>
<reference evidence="3" key="1">
    <citation type="journal article" date="2023" name="Insect Mol. Biol.">
        <title>Genome sequencing provides insights into the evolution of gene families encoding plant cell wall-degrading enzymes in longhorned beetles.</title>
        <authorList>
            <person name="Shin N.R."/>
            <person name="Okamura Y."/>
            <person name="Kirsch R."/>
            <person name="Pauchet Y."/>
        </authorList>
    </citation>
    <scope>NUCLEOTIDE SEQUENCE</scope>
    <source>
        <strain evidence="3">AMC_N1</strain>
    </source>
</reference>
<feature type="domain" description="Peptidase S1" evidence="2">
    <location>
        <begin position="224"/>
        <end position="478"/>
    </location>
</feature>
<dbReference type="CDD" id="cd00190">
    <property type="entry name" value="Tryp_SPc"/>
    <property type="match status" value="1"/>
</dbReference>
<feature type="chain" id="PRO_5043440465" description="Peptidase S1 domain-containing protein" evidence="1">
    <location>
        <begin position="19"/>
        <end position="479"/>
    </location>
</feature>
<dbReference type="InterPro" id="IPR051333">
    <property type="entry name" value="CLIP_Serine_Protease"/>
</dbReference>
<name>A0AAV8Z3U3_9CUCU</name>
<dbReference type="Gene3D" id="2.40.10.10">
    <property type="entry name" value="Trypsin-like serine proteases"/>
    <property type="match status" value="1"/>
</dbReference>
<dbReference type="SUPFAM" id="SSF50494">
    <property type="entry name" value="Trypsin-like serine proteases"/>
    <property type="match status" value="1"/>
</dbReference>
<evidence type="ECO:0000313" key="3">
    <source>
        <dbReference type="EMBL" id="KAJ8958023.1"/>
    </source>
</evidence>
<evidence type="ECO:0000313" key="4">
    <source>
        <dbReference type="Proteomes" id="UP001162162"/>
    </source>
</evidence>
<dbReference type="SMART" id="SM00020">
    <property type="entry name" value="Tryp_SPc"/>
    <property type="match status" value="1"/>
</dbReference>
<dbReference type="PROSITE" id="PS50240">
    <property type="entry name" value="TRYPSIN_DOM"/>
    <property type="match status" value="1"/>
</dbReference>
<proteinExistence type="predicted"/>
<evidence type="ECO:0000256" key="1">
    <source>
        <dbReference type="SAM" id="SignalP"/>
    </source>
</evidence>